<dbReference type="InterPro" id="IPR056884">
    <property type="entry name" value="NPHP3-like_N"/>
</dbReference>
<accession>A0A8G0LJ34</accession>
<feature type="domain" description="Nephrocystin 3-like N-terminal" evidence="2">
    <location>
        <begin position="270"/>
        <end position="428"/>
    </location>
</feature>
<protein>
    <submittedName>
        <fullName evidence="4">NACHT domain-containing protein</fullName>
    </submittedName>
</protein>
<dbReference type="Gene3D" id="3.40.50.300">
    <property type="entry name" value="P-loop containing nucleotide triphosphate hydrolases"/>
    <property type="match status" value="1"/>
</dbReference>
<dbReference type="PANTHER" id="PTHR10039:SF5">
    <property type="entry name" value="NACHT DOMAIN-CONTAINING PROTEIN"/>
    <property type="match status" value="1"/>
</dbReference>
<dbReference type="InterPro" id="IPR027417">
    <property type="entry name" value="P-loop_NTPase"/>
</dbReference>
<keyword evidence="5" id="KW-1185">Reference proteome</keyword>
<sequence length="1113" mass="127752">MSGFEALSMVCSIMQVISFTKEVLTLCKDVYDGRPTTDRQMEENTASIQVLLDDMKRRSSHMQQQTKDEKELYAIAQKCSKAAQELQKEIQQVTKHHKPGDTLRAIIAGYKSKSHKRKISSLYEQFCQYQKTLETHILVRLCTKSDAIELQRHEDFTALSDTMKYFISQLATGHTEMANLMARDGDQTRQHIQQSEARVKQSINDIHDGANKEAKRMRLLGSLKYESMNSRRTELKPAHEATYVSIFESLDRDEKLDDASVSSSAATWRKFIQWLQSDKRIFWIQGKPGAGKSTLMKFLLQHENTQRGVDKWSPNTLIVSHFFWKPGNILQKNLRGLLCSLIYQLLSASYDFLDHVLSEFLLVTNKDHIGDWEISELQSIFLSILLQCKRSIFFLIDGLDEATEIEEILQFLDSFIGLQNIKICMSSRSEDIFLEKFSKYDGLKLHELTKDDMLQFASVGIPDTDRYPSDFLQKLRRLLVQKAEGVYLWLILALESVKRGVRNNDEQHELHLRLSKLPSRLEELYADMWSRLGDDEDIYQKEAVRYFSLLIKNQSLCEQYKKAHDSHNMQYYSWDLTPFQLMLTTNEKIKGNMLNKAYQLSISEICNKCADTVKYISIRTAGLLSITQPVWEVDDDFWMDIIPVSVAIKEEFSQLSEYITTSVNFIHRTVLDFFKESEVGKTILAQSKAQSTGLELGTTMLCQLRTIQQFGKLHADQILIKCNTPLHYFCSTLAQLIAENSASKNTAIMHLLNASNDLFESGLLQWDCRPKWYPRPSFDLLLINNPVVKEFMHSRVKGKGVPHATCLLRESLLTREDNCRSGLYNDDAQESILSFYGDVDSAGICLYNLPKPMNDIGTTLCANITLKFATYESIMSLAIKRVYIDILSAHGIQPSSMRDLVAALEKGPDLDKRTSFVISIENTDYGAYGICSTMTELSDLLYIVFSSGLTHEKKTFRKEPLELTALSGKFVIMEVNLKYLVELFFERLAQLFKGNEQQLVDRARQLSRIGNCKPHVKALFFTQLLRHHASEPISIACYRFINQNVDILADITVDTDYDEITHACTITPTQIEHYFEQCERVEVSELSTLADEKLGICRLEDMGYQTSQLNPKY</sequence>
<organism evidence="4 5">
    <name type="scientific">Trichoderma simmonsii</name>
    <dbReference type="NCBI Taxonomy" id="1491479"/>
    <lineage>
        <taxon>Eukaryota</taxon>
        <taxon>Fungi</taxon>
        <taxon>Dikarya</taxon>
        <taxon>Ascomycota</taxon>
        <taxon>Pezizomycotina</taxon>
        <taxon>Sordariomycetes</taxon>
        <taxon>Hypocreomycetidae</taxon>
        <taxon>Hypocreales</taxon>
        <taxon>Hypocreaceae</taxon>
        <taxon>Trichoderma</taxon>
    </lineage>
</organism>
<dbReference type="EMBL" id="CP075868">
    <property type="protein sequence ID" value="QYT03253.1"/>
    <property type="molecule type" value="Genomic_DNA"/>
</dbReference>
<dbReference type="SUPFAM" id="SSF52540">
    <property type="entry name" value="P-loop containing nucleoside triphosphate hydrolases"/>
    <property type="match status" value="1"/>
</dbReference>
<name>A0A8G0LJ34_9HYPO</name>
<dbReference type="InterPro" id="IPR056693">
    <property type="entry name" value="DUF7791"/>
</dbReference>
<evidence type="ECO:0000313" key="4">
    <source>
        <dbReference type="EMBL" id="QYT03253.1"/>
    </source>
</evidence>
<dbReference type="Proteomes" id="UP000826661">
    <property type="component" value="Chromosome V"/>
</dbReference>
<feature type="domain" description="DUF7791" evidence="3">
    <location>
        <begin position="537"/>
        <end position="709"/>
    </location>
</feature>
<dbReference type="AlphaFoldDB" id="A0A8G0LJ34"/>
<evidence type="ECO:0000313" key="5">
    <source>
        <dbReference type="Proteomes" id="UP000826661"/>
    </source>
</evidence>
<dbReference type="Pfam" id="PF24883">
    <property type="entry name" value="NPHP3_N"/>
    <property type="match status" value="1"/>
</dbReference>
<evidence type="ECO:0000256" key="1">
    <source>
        <dbReference type="ARBA" id="ARBA00022737"/>
    </source>
</evidence>
<dbReference type="Pfam" id="PF25053">
    <property type="entry name" value="DUF7791"/>
    <property type="match status" value="1"/>
</dbReference>
<evidence type="ECO:0000259" key="3">
    <source>
        <dbReference type="Pfam" id="PF25053"/>
    </source>
</evidence>
<dbReference type="PANTHER" id="PTHR10039">
    <property type="entry name" value="AMELOGENIN"/>
    <property type="match status" value="1"/>
</dbReference>
<proteinExistence type="predicted"/>
<reference evidence="4 5" key="1">
    <citation type="journal article" date="2021" name="BMC Genomics">
        <title>Telomere-to-telomere genome assembly of asparaginase-producing Trichoderma simmonsii.</title>
        <authorList>
            <person name="Chung D."/>
            <person name="Kwon Y.M."/>
            <person name="Yang Y."/>
        </authorList>
    </citation>
    <scope>NUCLEOTIDE SEQUENCE [LARGE SCALE GENOMIC DNA]</scope>
    <source>
        <strain evidence="4 5">GH-Sj1</strain>
    </source>
</reference>
<evidence type="ECO:0000259" key="2">
    <source>
        <dbReference type="Pfam" id="PF24883"/>
    </source>
</evidence>
<gene>
    <name evidence="4" type="ORF">H0G86_010221</name>
</gene>
<keyword evidence="1" id="KW-0677">Repeat</keyword>